<keyword evidence="4" id="KW-1185">Reference proteome</keyword>
<proteinExistence type="predicted"/>
<feature type="transmembrane region" description="Helical" evidence="2">
    <location>
        <begin position="39"/>
        <end position="65"/>
    </location>
</feature>
<feature type="transmembrane region" description="Helical" evidence="2">
    <location>
        <begin position="169"/>
        <end position="188"/>
    </location>
</feature>
<reference evidence="3" key="1">
    <citation type="submission" date="2022-11" db="EMBL/GenBank/DDBJ databases">
        <title>Larsenimonas rhizosphaerae sp. nov., isolated from a tidal mudflat.</title>
        <authorList>
            <person name="Lee S.D."/>
            <person name="Kim I.S."/>
        </authorList>
    </citation>
    <scope>NUCLEOTIDE SEQUENCE</scope>
    <source>
        <strain evidence="3">GH2-1</strain>
    </source>
</reference>
<comment type="caution">
    <text evidence="3">The sequence shown here is derived from an EMBL/GenBank/DDBJ whole genome shotgun (WGS) entry which is preliminary data.</text>
</comment>
<evidence type="ECO:0000313" key="4">
    <source>
        <dbReference type="Proteomes" id="UP001165678"/>
    </source>
</evidence>
<dbReference type="RefSeq" id="WP_250937553.1">
    <property type="nucleotide sequence ID" value="NZ_JAMLJK010000001.1"/>
</dbReference>
<dbReference type="GO" id="GO:0008654">
    <property type="term" value="P:phospholipid biosynthetic process"/>
    <property type="evidence" value="ECO:0007669"/>
    <property type="project" value="InterPro"/>
</dbReference>
<feature type="compositionally biased region" description="Basic and acidic residues" evidence="1">
    <location>
        <begin position="283"/>
        <end position="300"/>
    </location>
</feature>
<evidence type="ECO:0000313" key="3">
    <source>
        <dbReference type="EMBL" id="MCX2523721.1"/>
    </source>
</evidence>
<evidence type="ECO:0000256" key="1">
    <source>
        <dbReference type="SAM" id="MobiDB-lite"/>
    </source>
</evidence>
<dbReference type="GO" id="GO:0016780">
    <property type="term" value="F:phosphotransferase activity, for other substituted phosphate groups"/>
    <property type="evidence" value="ECO:0007669"/>
    <property type="project" value="InterPro"/>
</dbReference>
<keyword evidence="2" id="KW-1133">Transmembrane helix</keyword>
<dbReference type="InterPro" id="IPR000462">
    <property type="entry name" value="CDP-OH_P_trans"/>
</dbReference>
<dbReference type="AlphaFoldDB" id="A0AA41ZKK6"/>
<gene>
    <name evidence="3" type="ORF">OQ287_05670</name>
</gene>
<keyword evidence="2" id="KW-0472">Membrane</keyword>
<feature type="compositionally biased region" description="Low complexity" evidence="1">
    <location>
        <begin position="244"/>
        <end position="264"/>
    </location>
</feature>
<keyword evidence="2" id="KW-0812">Transmembrane</keyword>
<feature type="region of interest" description="Disordered" evidence="1">
    <location>
        <begin position="238"/>
        <end position="300"/>
    </location>
</feature>
<dbReference type="Pfam" id="PF01066">
    <property type="entry name" value="CDP-OH_P_transf"/>
    <property type="match status" value="1"/>
</dbReference>
<dbReference type="Gene3D" id="1.20.120.1760">
    <property type="match status" value="1"/>
</dbReference>
<name>A0AA41ZKK6_9GAMM</name>
<feature type="transmembrane region" description="Helical" evidence="2">
    <location>
        <begin position="105"/>
        <end position="124"/>
    </location>
</feature>
<protein>
    <submittedName>
        <fullName evidence="3">CDP-alcohol phosphatidyltransferase family protein</fullName>
    </submittedName>
</protein>
<dbReference type="GO" id="GO:0016020">
    <property type="term" value="C:membrane"/>
    <property type="evidence" value="ECO:0007669"/>
    <property type="project" value="InterPro"/>
</dbReference>
<organism evidence="3 4">
    <name type="scientific">Larsenimonas rhizosphaerae</name>
    <dbReference type="NCBI Taxonomy" id="2944682"/>
    <lineage>
        <taxon>Bacteria</taxon>
        <taxon>Pseudomonadati</taxon>
        <taxon>Pseudomonadota</taxon>
        <taxon>Gammaproteobacteria</taxon>
        <taxon>Oceanospirillales</taxon>
        <taxon>Halomonadaceae</taxon>
        <taxon>Larsenimonas</taxon>
    </lineage>
</organism>
<dbReference type="Proteomes" id="UP001165678">
    <property type="component" value="Unassembled WGS sequence"/>
</dbReference>
<accession>A0AA41ZKK6</accession>
<evidence type="ECO:0000256" key="2">
    <source>
        <dbReference type="SAM" id="Phobius"/>
    </source>
</evidence>
<feature type="transmembrane region" description="Helical" evidence="2">
    <location>
        <begin position="194"/>
        <end position="215"/>
    </location>
</feature>
<dbReference type="EMBL" id="JAPIVE010000001">
    <property type="protein sequence ID" value="MCX2523721.1"/>
    <property type="molecule type" value="Genomic_DNA"/>
</dbReference>
<sequence length="300" mass="32416">MSRIQGSQGIPPSGGWVRMFDNWFHARIQRPLHWVARHLVAWNITPTKVSIFGFVVGLLAIPALWLGEPAWAVGAIVVNRLMDALDGAIARWADVSTASGRFLETTLDSLFYAAMLAAVFFMYVSVPMPAIITLMLGVAALSIGARAFHATAPALNARTRSRSRSVARFSGLFGHIALTCFLSAVCLYPEHATVMTWSGGALTLLAAFIQVVVGYNSLNRAEHGFKAPLTLVRDDAGARRPPMVTGSSTAPSTPVSSAPAPRVVCLTRKRAQQMKEQSGGEQASRRIDSDSARVLDFPQR</sequence>
<dbReference type="InterPro" id="IPR043130">
    <property type="entry name" value="CDP-OH_PTrfase_TM_dom"/>
</dbReference>